<dbReference type="EMBL" id="FOZG01000002">
    <property type="protein sequence ID" value="SFS03372.1"/>
    <property type="molecule type" value="Genomic_DNA"/>
</dbReference>
<organism evidence="2 3">
    <name type="scientific">Sphingomonas jatrophae</name>
    <dbReference type="NCBI Taxonomy" id="1166337"/>
    <lineage>
        <taxon>Bacteria</taxon>
        <taxon>Pseudomonadati</taxon>
        <taxon>Pseudomonadota</taxon>
        <taxon>Alphaproteobacteria</taxon>
        <taxon>Sphingomonadales</taxon>
        <taxon>Sphingomonadaceae</taxon>
        <taxon>Sphingomonas</taxon>
    </lineage>
</organism>
<dbReference type="STRING" id="1166337.SAMN05192580_2790"/>
<proteinExistence type="predicted"/>
<evidence type="ECO:0000259" key="1">
    <source>
        <dbReference type="PROSITE" id="PS51186"/>
    </source>
</evidence>
<dbReference type="PANTHER" id="PTHR43072">
    <property type="entry name" value="N-ACETYLTRANSFERASE"/>
    <property type="match status" value="1"/>
</dbReference>
<evidence type="ECO:0000313" key="3">
    <source>
        <dbReference type="Proteomes" id="UP000198824"/>
    </source>
</evidence>
<gene>
    <name evidence="2" type="ORF">SAMN05192580_2790</name>
</gene>
<dbReference type="RefSeq" id="WP_093315499.1">
    <property type="nucleotide sequence ID" value="NZ_FOZG01000002.1"/>
</dbReference>
<keyword evidence="2" id="KW-0808">Transferase</keyword>
<dbReference type="PROSITE" id="PS51186">
    <property type="entry name" value="GNAT"/>
    <property type="match status" value="1"/>
</dbReference>
<dbReference type="PANTHER" id="PTHR43072:SF8">
    <property type="entry name" value="ACYLTRANSFERASE FABY-RELATED"/>
    <property type="match status" value="1"/>
</dbReference>
<dbReference type="SUPFAM" id="SSF55729">
    <property type="entry name" value="Acyl-CoA N-acyltransferases (Nat)"/>
    <property type="match status" value="1"/>
</dbReference>
<keyword evidence="3" id="KW-1185">Reference proteome</keyword>
<name>A0A1I6LJ53_9SPHN</name>
<accession>A0A1I6LJ53</accession>
<evidence type="ECO:0000313" key="2">
    <source>
        <dbReference type="EMBL" id="SFS03372.1"/>
    </source>
</evidence>
<dbReference type="AlphaFoldDB" id="A0A1I6LJ53"/>
<dbReference type="Proteomes" id="UP000198824">
    <property type="component" value="Unassembled WGS sequence"/>
</dbReference>
<dbReference type="CDD" id="cd04301">
    <property type="entry name" value="NAT_SF"/>
    <property type="match status" value="1"/>
</dbReference>
<dbReference type="Gene3D" id="3.40.630.30">
    <property type="match status" value="1"/>
</dbReference>
<dbReference type="GO" id="GO:0016747">
    <property type="term" value="F:acyltransferase activity, transferring groups other than amino-acyl groups"/>
    <property type="evidence" value="ECO:0007669"/>
    <property type="project" value="InterPro"/>
</dbReference>
<dbReference type="InterPro" id="IPR016181">
    <property type="entry name" value="Acyl_CoA_acyltransferase"/>
</dbReference>
<protein>
    <submittedName>
        <fullName evidence="2">Phosphinothricin acetyltransferase</fullName>
    </submittedName>
</protein>
<feature type="domain" description="N-acetyltransferase" evidence="1">
    <location>
        <begin position="1"/>
        <end position="159"/>
    </location>
</feature>
<sequence length="171" mass="18796">MRLRPAILDDAGAIAALYGWYVEHGAVTFEEVPPTPDEMAARIAPPGLWLVAEADGRLLGYAYAKPFHARAAYRWTCETSIYLAHDARGQGVGGRLYAALLERVTAAGFVTAMALITEPNPESTNFHERFGFARVGLARGVGYKQGRWHDVGYWQRDLASRAVPPVEPRLA</sequence>
<dbReference type="OrthoDB" id="5459937at2"/>
<dbReference type="InterPro" id="IPR000182">
    <property type="entry name" value="GNAT_dom"/>
</dbReference>
<reference evidence="2 3" key="1">
    <citation type="submission" date="2016-10" db="EMBL/GenBank/DDBJ databases">
        <authorList>
            <person name="de Groot N.N."/>
        </authorList>
    </citation>
    <scope>NUCLEOTIDE SEQUENCE [LARGE SCALE GENOMIC DNA]</scope>
    <source>
        <strain evidence="2 3">S5-249</strain>
    </source>
</reference>
<dbReference type="Pfam" id="PF00583">
    <property type="entry name" value="Acetyltransf_1"/>
    <property type="match status" value="1"/>
</dbReference>